<dbReference type="Proteomes" id="UP000193642">
    <property type="component" value="Unassembled WGS sequence"/>
</dbReference>
<organism evidence="1 2">
    <name type="scientific">Rhizoclosmatium globosum</name>
    <dbReference type="NCBI Taxonomy" id="329046"/>
    <lineage>
        <taxon>Eukaryota</taxon>
        <taxon>Fungi</taxon>
        <taxon>Fungi incertae sedis</taxon>
        <taxon>Chytridiomycota</taxon>
        <taxon>Chytridiomycota incertae sedis</taxon>
        <taxon>Chytridiomycetes</taxon>
        <taxon>Chytridiales</taxon>
        <taxon>Chytriomycetaceae</taxon>
        <taxon>Rhizoclosmatium</taxon>
    </lineage>
</organism>
<evidence type="ECO:0000313" key="2">
    <source>
        <dbReference type="Proteomes" id="UP000193642"/>
    </source>
</evidence>
<reference evidence="1 2" key="1">
    <citation type="submission" date="2016-07" db="EMBL/GenBank/DDBJ databases">
        <title>Pervasive Adenine N6-methylation of Active Genes in Fungi.</title>
        <authorList>
            <consortium name="DOE Joint Genome Institute"/>
            <person name="Mondo S.J."/>
            <person name="Dannebaum R.O."/>
            <person name="Kuo R.C."/>
            <person name="Labutti K."/>
            <person name="Haridas S."/>
            <person name="Kuo A."/>
            <person name="Salamov A."/>
            <person name="Ahrendt S.R."/>
            <person name="Lipzen A."/>
            <person name="Sullivan W."/>
            <person name="Andreopoulos W.B."/>
            <person name="Clum A."/>
            <person name="Lindquist E."/>
            <person name="Daum C."/>
            <person name="Ramamoorthy G.K."/>
            <person name="Gryganskyi A."/>
            <person name="Culley D."/>
            <person name="Magnuson J.K."/>
            <person name="James T.Y."/>
            <person name="O'Malley M.A."/>
            <person name="Stajich J.E."/>
            <person name="Spatafora J.W."/>
            <person name="Visel A."/>
            <person name="Grigoriev I.V."/>
        </authorList>
    </citation>
    <scope>NUCLEOTIDE SEQUENCE [LARGE SCALE GENOMIC DNA]</scope>
    <source>
        <strain evidence="1 2">JEL800</strain>
    </source>
</reference>
<evidence type="ECO:0000313" key="1">
    <source>
        <dbReference type="EMBL" id="ORY46623.1"/>
    </source>
</evidence>
<dbReference type="AlphaFoldDB" id="A0A1Y2CHV0"/>
<comment type="caution">
    <text evidence="1">The sequence shown here is derived from an EMBL/GenBank/DDBJ whole genome shotgun (WGS) entry which is preliminary data.</text>
</comment>
<sequence>MWLSCDSLTIVLYVAVLFVSPYKSTFNSISYFSHESRWITALFVLDTLFDLITPLKPKKSDVTSLGKRLSLQDWMKCFIRRYWL</sequence>
<keyword evidence="2" id="KW-1185">Reference proteome</keyword>
<dbReference type="EMBL" id="MCGO01000016">
    <property type="protein sequence ID" value="ORY46623.1"/>
    <property type="molecule type" value="Genomic_DNA"/>
</dbReference>
<proteinExistence type="predicted"/>
<accession>A0A1Y2CHV0</accession>
<gene>
    <name evidence="1" type="ORF">BCR33DRAFT_132471</name>
</gene>
<protein>
    <submittedName>
        <fullName evidence="1">Uncharacterized protein</fullName>
    </submittedName>
</protein>
<name>A0A1Y2CHV0_9FUNG</name>